<comment type="caution">
    <text evidence="1">The sequence shown here is derived from an EMBL/GenBank/DDBJ whole genome shotgun (WGS) entry which is preliminary data.</text>
</comment>
<evidence type="ECO:0000313" key="1">
    <source>
        <dbReference type="EMBL" id="MBP2240452.1"/>
    </source>
</evidence>
<organism evidence="1 2">
    <name type="scientific">Cytobacillus eiseniae</name>
    <dbReference type="NCBI Taxonomy" id="762947"/>
    <lineage>
        <taxon>Bacteria</taxon>
        <taxon>Bacillati</taxon>
        <taxon>Bacillota</taxon>
        <taxon>Bacilli</taxon>
        <taxon>Bacillales</taxon>
        <taxon>Bacillaceae</taxon>
        <taxon>Cytobacillus</taxon>
    </lineage>
</organism>
<evidence type="ECO:0000313" key="2">
    <source>
        <dbReference type="Proteomes" id="UP001519293"/>
    </source>
</evidence>
<gene>
    <name evidence="1" type="ORF">J2Z40_001007</name>
</gene>
<protein>
    <submittedName>
        <fullName evidence="1">Uncharacterized protein</fullName>
    </submittedName>
</protein>
<dbReference type="Proteomes" id="UP001519293">
    <property type="component" value="Unassembled WGS sequence"/>
</dbReference>
<proteinExistence type="predicted"/>
<name>A0ABS4RF52_9BACI</name>
<keyword evidence="2" id="KW-1185">Reference proteome</keyword>
<accession>A0ABS4RF52</accession>
<dbReference type="EMBL" id="JAGIKZ010000003">
    <property type="protein sequence ID" value="MBP2240452.1"/>
    <property type="molecule type" value="Genomic_DNA"/>
</dbReference>
<sequence>MQTLEKEVTEALAHLERTDQKKFERIKKEISHESLTLIQTLLLLLN</sequence>
<reference evidence="1 2" key="1">
    <citation type="submission" date="2021-03" db="EMBL/GenBank/DDBJ databases">
        <title>Genomic Encyclopedia of Type Strains, Phase IV (KMG-IV): sequencing the most valuable type-strain genomes for metagenomic binning, comparative biology and taxonomic classification.</title>
        <authorList>
            <person name="Goeker M."/>
        </authorList>
    </citation>
    <scope>NUCLEOTIDE SEQUENCE [LARGE SCALE GENOMIC DNA]</scope>
    <source>
        <strain evidence="1 2">DSM 26675</strain>
    </source>
</reference>